<keyword evidence="6" id="KW-0325">Glycoprotein</keyword>
<dbReference type="SUPFAM" id="SSF58087">
    <property type="entry name" value="Variant surface glycoprotein (N-terminal domain)"/>
    <property type="match status" value="1"/>
</dbReference>
<dbReference type="GO" id="GO:0098552">
    <property type="term" value="C:side of membrane"/>
    <property type="evidence" value="ECO:0007669"/>
    <property type="project" value="UniProtKB-KW"/>
</dbReference>
<evidence type="ECO:0000313" key="11">
    <source>
        <dbReference type="EMBL" id="APD73590.1"/>
    </source>
</evidence>
<organism evidence="11">
    <name type="scientific">Trypanosoma brucei</name>
    <dbReference type="NCBI Taxonomy" id="5691"/>
    <lineage>
        <taxon>Eukaryota</taxon>
        <taxon>Discoba</taxon>
        <taxon>Euglenozoa</taxon>
        <taxon>Kinetoplastea</taxon>
        <taxon>Metakinetoplastina</taxon>
        <taxon>Trypanosomatida</taxon>
        <taxon>Trypanosomatidae</taxon>
        <taxon>Trypanosoma</taxon>
    </lineage>
</organism>
<keyword evidence="8" id="KW-0812">Transmembrane</keyword>
<evidence type="ECO:0000256" key="1">
    <source>
        <dbReference type="ARBA" id="ARBA00002523"/>
    </source>
</evidence>
<feature type="domain" description="Trypanosome variant surface glycoprotein A-type N-terminal" evidence="10">
    <location>
        <begin position="34"/>
        <end position="395"/>
    </location>
</feature>
<evidence type="ECO:0000256" key="4">
    <source>
        <dbReference type="ARBA" id="ARBA00022622"/>
    </source>
</evidence>
<keyword evidence="7" id="KW-0449">Lipoprotein</keyword>
<keyword evidence="8" id="KW-1133">Transmembrane helix</keyword>
<feature type="signal peptide" evidence="9">
    <location>
        <begin position="1"/>
        <end position="26"/>
    </location>
</feature>
<keyword evidence="4" id="KW-0336">GPI-anchor</keyword>
<evidence type="ECO:0000256" key="6">
    <source>
        <dbReference type="ARBA" id="ARBA00023180"/>
    </source>
</evidence>
<dbReference type="Pfam" id="PF00913">
    <property type="entry name" value="Trypan_glycop"/>
    <property type="match status" value="1"/>
</dbReference>
<accession>A0A1J0R6T8</accession>
<evidence type="ECO:0000256" key="5">
    <source>
        <dbReference type="ARBA" id="ARBA00023136"/>
    </source>
</evidence>
<dbReference type="VEuPathDB" id="TriTrypDB:Tb927.11.20720"/>
<dbReference type="VEuPathDB" id="TriTrypDB:Tb427_000588800"/>
<keyword evidence="3" id="KW-1003">Cell membrane</keyword>
<evidence type="ECO:0000256" key="2">
    <source>
        <dbReference type="ARBA" id="ARBA00004609"/>
    </source>
</evidence>
<evidence type="ECO:0000259" key="10">
    <source>
        <dbReference type="Pfam" id="PF00913"/>
    </source>
</evidence>
<dbReference type="InterPro" id="IPR001812">
    <property type="entry name" value="Trypano_VSG_A_N_dom"/>
</dbReference>
<dbReference type="AlphaFoldDB" id="A0A1J0R6T8"/>
<feature type="transmembrane region" description="Helical" evidence="8">
    <location>
        <begin position="470"/>
        <end position="487"/>
    </location>
</feature>
<evidence type="ECO:0000256" key="8">
    <source>
        <dbReference type="SAM" id="Phobius"/>
    </source>
</evidence>
<keyword evidence="5 8" id="KW-0472">Membrane</keyword>
<proteinExistence type="predicted"/>
<dbReference type="InterPro" id="IPR027446">
    <property type="entry name" value="VSG_C_dom_sf"/>
</dbReference>
<comment type="subcellular location">
    <subcellularLocation>
        <location evidence="2">Cell membrane</location>
        <topology evidence="2">Lipid-anchor</topology>
        <topology evidence="2">GPI-anchor</topology>
    </subcellularLocation>
</comment>
<dbReference type="SUPFAM" id="SSF118251">
    <property type="entry name" value="Variant surface glycoprotein MITAT 1.2, VSG 221, C-terminal domain"/>
    <property type="match status" value="1"/>
</dbReference>
<reference evidence="11" key="1">
    <citation type="submission" date="2016-08" db="EMBL/GenBank/DDBJ databases">
        <title>VSG repertoire of Trypanosoma brucei EATRO 1125.</title>
        <authorList>
            <person name="Cross G.A."/>
        </authorList>
    </citation>
    <scope>NUCLEOTIDE SEQUENCE</scope>
    <source>
        <strain evidence="11">EATRO 1125</strain>
    </source>
</reference>
<dbReference type="EMBL" id="KX699634">
    <property type="protein sequence ID" value="APD73590.1"/>
    <property type="molecule type" value="Genomic_DNA"/>
</dbReference>
<protein>
    <submittedName>
        <fullName evidence="11">Variant surface glycoprotein 1125.1373</fullName>
    </submittedName>
</protein>
<dbReference type="Gene3D" id="3.90.150.10">
    <property type="entry name" value="Variant Surface Glycoprotein, subunit A domain 1"/>
    <property type="match status" value="1"/>
</dbReference>
<evidence type="ECO:0000256" key="3">
    <source>
        <dbReference type="ARBA" id="ARBA00022475"/>
    </source>
</evidence>
<evidence type="ECO:0000256" key="9">
    <source>
        <dbReference type="SAM" id="SignalP"/>
    </source>
</evidence>
<comment type="function">
    <text evidence="1">VSG forms a coat on the surface of the parasite. The trypanosome evades the immune response of the host by expressing a series of antigenically distinct VSGs from an estimated 1000 VSG genes.</text>
</comment>
<keyword evidence="9" id="KW-0732">Signal</keyword>
<feature type="chain" id="PRO_5012791661" evidence="9">
    <location>
        <begin position="27"/>
        <end position="488"/>
    </location>
</feature>
<evidence type="ECO:0000256" key="7">
    <source>
        <dbReference type="ARBA" id="ARBA00023288"/>
    </source>
</evidence>
<dbReference type="Gene3D" id="1.10.470.10">
    <property type="entry name" value="Variant Surface Glycoprotein, subunit A, domain 2"/>
    <property type="match status" value="1"/>
</dbReference>
<dbReference type="GO" id="GO:0005886">
    <property type="term" value="C:plasma membrane"/>
    <property type="evidence" value="ECO:0007669"/>
    <property type="project" value="UniProtKB-SubCell"/>
</dbReference>
<sequence>MDTSHRHQATALALTALLLNFSPARGHIHDTSKKLEGACDTSSHFTKLQQSLAAKLTQQITEIHNAKRKVGQLRAAAAMGNPATRRLLAPVLAATAELASQAESTLQTNAQQILDGIAAAAEIAAAEATVEAVSKTELESIEEDAFATVINANNGKPLAGKLTAAAKTACEEKTFEARIADEQSSTKFAQTITIPLFYAIAKTDATLATGGPVLCGGNNMGTTPCNHATSLASPNRIGIKGGPVLKLVQQTTTRKSDGSDNYAEPAVPTSNAVPTKNFFTSRLTDIKKAEDAASKLTFTSASVTSAEITNTATFQTLVLQIFLKTIDPKQKNSKQAEIDKVINKDYGKEDGTFKEKVWNQVEAASINQDVSGDASAKTLNEATETKVITRMEAYYLATQTTKAQECPQVPQTTNGAADKCKPDTKENECKNDKDCEFKDGKCKVKASVKAENDGKATNTTGSNSFVINKAPLLLAFLFLLLGFYVIIV</sequence>
<dbReference type="GO" id="GO:0042783">
    <property type="term" value="P:symbiont-mediated evasion of host immune response"/>
    <property type="evidence" value="ECO:0007669"/>
    <property type="project" value="InterPro"/>
</dbReference>
<name>A0A1J0R6T8_9TRYP</name>